<accession>A0A938YBH4</accession>
<proteinExistence type="predicted"/>
<dbReference type="Gene3D" id="3.40.50.150">
    <property type="entry name" value="Vaccinia Virus protein VP39"/>
    <property type="match status" value="1"/>
</dbReference>
<dbReference type="NCBIfam" id="TIGR01444">
    <property type="entry name" value="fkbM_fam"/>
    <property type="match status" value="1"/>
</dbReference>
<dbReference type="InterPro" id="IPR006342">
    <property type="entry name" value="FkbM_mtfrase"/>
</dbReference>
<dbReference type="InterPro" id="IPR029063">
    <property type="entry name" value="SAM-dependent_MTases_sf"/>
</dbReference>
<evidence type="ECO:0000259" key="1">
    <source>
        <dbReference type="Pfam" id="PF05050"/>
    </source>
</evidence>
<keyword evidence="2" id="KW-0808">Transferase</keyword>
<dbReference type="AlphaFoldDB" id="A0A938YBH4"/>
<keyword evidence="2" id="KW-0489">Methyltransferase</keyword>
<dbReference type="Proteomes" id="UP000663791">
    <property type="component" value="Unassembled WGS sequence"/>
</dbReference>
<protein>
    <submittedName>
        <fullName evidence="2">FkbM family methyltransferase</fullName>
    </submittedName>
</protein>
<gene>
    <name evidence="2" type="ORF">JK386_12915</name>
</gene>
<comment type="caution">
    <text evidence="2">The sequence shown here is derived from an EMBL/GenBank/DDBJ whole genome shotgun (WGS) entry which is preliminary data.</text>
</comment>
<dbReference type="PANTHER" id="PTHR34203">
    <property type="entry name" value="METHYLTRANSFERASE, FKBM FAMILY PROTEIN"/>
    <property type="match status" value="1"/>
</dbReference>
<dbReference type="Pfam" id="PF05050">
    <property type="entry name" value="Methyltransf_21"/>
    <property type="match status" value="1"/>
</dbReference>
<reference evidence="2" key="1">
    <citation type="submission" date="2021-01" db="EMBL/GenBank/DDBJ databases">
        <title>Novel species in genus Nocardioides.</title>
        <authorList>
            <person name="Zhang G."/>
        </authorList>
    </citation>
    <scope>NUCLEOTIDE SEQUENCE</scope>
    <source>
        <strain evidence="2">Zg-536</strain>
    </source>
</reference>
<dbReference type="SUPFAM" id="SSF53335">
    <property type="entry name" value="S-adenosyl-L-methionine-dependent methyltransferases"/>
    <property type="match status" value="1"/>
</dbReference>
<keyword evidence="3" id="KW-1185">Reference proteome</keyword>
<dbReference type="GO" id="GO:0008168">
    <property type="term" value="F:methyltransferase activity"/>
    <property type="evidence" value="ECO:0007669"/>
    <property type="project" value="UniProtKB-KW"/>
</dbReference>
<dbReference type="PANTHER" id="PTHR34203:SF15">
    <property type="entry name" value="SLL1173 PROTEIN"/>
    <property type="match status" value="1"/>
</dbReference>
<dbReference type="InterPro" id="IPR052514">
    <property type="entry name" value="SAM-dependent_MTase"/>
</dbReference>
<dbReference type="RefSeq" id="WP_205292098.1">
    <property type="nucleotide sequence ID" value="NZ_CP074406.1"/>
</dbReference>
<evidence type="ECO:0000313" key="3">
    <source>
        <dbReference type="Proteomes" id="UP000663791"/>
    </source>
</evidence>
<name>A0A938YBH4_9ACTN</name>
<organism evidence="2 3">
    <name type="scientific">Nocardioides faecalis</name>
    <dbReference type="NCBI Taxonomy" id="2803858"/>
    <lineage>
        <taxon>Bacteria</taxon>
        <taxon>Bacillati</taxon>
        <taxon>Actinomycetota</taxon>
        <taxon>Actinomycetes</taxon>
        <taxon>Propionibacteriales</taxon>
        <taxon>Nocardioidaceae</taxon>
        <taxon>Nocardioides</taxon>
    </lineage>
</organism>
<evidence type="ECO:0000313" key="2">
    <source>
        <dbReference type="EMBL" id="MBM9460804.1"/>
    </source>
</evidence>
<dbReference type="EMBL" id="JAERTX010000010">
    <property type="protein sequence ID" value="MBM9460804.1"/>
    <property type="molecule type" value="Genomic_DNA"/>
</dbReference>
<dbReference type="GO" id="GO:0032259">
    <property type="term" value="P:methylation"/>
    <property type="evidence" value="ECO:0007669"/>
    <property type="project" value="UniProtKB-KW"/>
</dbReference>
<sequence length="290" mass="31756">MNSPVRTKPQAVRAALRRGGAPELVATGRRWLAGQLYPGGIPAPPPPVAKPRKPAPPMVSAGDASFEALQKFFAPRRASYERLADAIAPYLPRDGVMFDIGGNVGYFTKVVTERCGFQGVVHLFEPVPRLAGYIPRTLEGLPLAALSVHAFGLGETDDSFQMWLGKGNLGWNTLIADRATEDMDETTVRIRRFDGLGLQVRPDLVKIDVEGAEYLVLRGLLGVLATWQPRPVLLCEIGWGTGHPDWEKELVVLDELLALGYRATDLDGAPIDLRAIERTTDVLFLPVERN</sequence>
<feature type="domain" description="Methyltransferase FkbM" evidence="1">
    <location>
        <begin position="99"/>
        <end position="262"/>
    </location>
</feature>